<feature type="transmembrane region" description="Helical" evidence="1">
    <location>
        <begin position="44"/>
        <end position="65"/>
    </location>
</feature>
<gene>
    <name evidence="2" type="ORF">D3P09_26095</name>
</gene>
<organism evidence="2 3">
    <name type="scientific">Paenibacillus pinisoli</name>
    <dbReference type="NCBI Taxonomy" id="1276110"/>
    <lineage>
        <taxon>Bacteria</taxon>
        <taxon>Bacillati</taxon>
        <taxon>Bacillota</taxon>
        <taxon>Bacilli</taxon>
        <taxon>Bacillales</taxon>
        <taxon>Paenibacillaceae</taxon>
        <taxon>Paenibacillus</taxon>
    </lineage>
</organism>
<dbReference type="RefSeq" id="WP_120114368.1">
    <property type="nucleotide sequence ID" value="NZ_QXQB01000008.1"/>
</dbReference>
<sequence>MFLAEEAVEAVKGFEPFDYFMLAFTVIIAIGFVRLLMARPRKNLFAIGFTAVALGLFLFIDYVMIFKIGLYRVIG</sequence>
<name>A0A3A6PBC2_9BACL</name>
<evidence type="ECO:0008006" key="4">
    <source>
        <dbReference type="Google" id="ProtNLM"/>
    </source>
</evidence>
<dbReference type="OrthoDB" id="2679967at2"/>
<accession>A0A3A6PBC2</accession>
<keyword evidence="1" id="KW-1133">Transmembrane helix</keyword>
<protein>
    <recommendedName>
        <fullName evidence="4">DUF2759 family protein</fullName>
    </recommendedName>
</protein>
<dbReference type="AlphaFoldDB" id="A0A3A6PBC2"/>
<feature type="transmembrane region" description="Helical" evidence="1">
    <location>
        <begin position="19"/>
        <end position="37"/>
    </location>
</feature>
<evidence type="ECO:0000313" key="3">
    <source>
        <dbReference type="Proteomes" id="UP000267798"/>
    </source>
</evidence>
<keyword evidence="3" id="KW-1185">Reference proteome</keyword>
<evidence type="ECO:0000313" key="2">
    <source>
        <dbReference type="EMBL" id="RJX36976.1"/>
    </source>
</evidence>
<dbReference type="EMBL" id="QXQB01000008">
    <property type="protein sequence ID" value="RJX36976.1"/>
    <property type="molecule type" value="Genomic_DNA"/>
</dbReference>
<proteinExistence type="predicted"/>
<keyword evidence="1" id="KW-0472">Membrane</keyword>
<reference evidence="2 3" key="1">
    <citation type="submission" date="2018-09" db="EMBL/GenBank/DDBJ databases">
        <title>Paenibacillus aracenensis nov. sp. isolated from a cave in southern Spain.</title>
        <authorList>
            <person name="Jurado V."/>
            <person name="Gutierrez-Patricio S."/>
            <person name="Gonzalez-Pimentel J.L."/>
            <person name="Miller A.Z."/>
            <person name="Laiz L."/>
            <person name="Saiz-Jimenez C."/>
        </authorList>
    </citation>
    <scope>NUCLEOTIDE SEQUENCE [LARGE SCALE GENOMIC DNA]</scope>
    <source>
        <strain evidence="2 3">JCM 19203</strain>
    </source>
</reference>
<evidence type="ECO:0000256" key="1">
    <source>
        <dbReference type="SAM" id="Phobius"/>
    </source>
</evidence>
<keyword evidence="1" id="KW-0812">Transmembrane</keyword>
<dbReference type="Proteomes" id="UP000267798">
    <property type="component" value="Unassembled WGS sequence"/>
</dbReference>
<comment type="caution">
    <text evidence="2">The sequence shown here is derived from an EMBL/GenBank/DDBJ whole genome shotgun (WGS) entry which is preliminary data.</text>
</comment>